<keyword evidence="3" id="KW-1185">Reference proteome</keyword>
<sequence>MPRLRPLVLTGLLLGLLGLLAVAARRLWLATTMEPDHAAYWRRRRRSPGDVLLVALGDSLAQGMGAVHPERSWVGRLADALEARSGARVRVVNLGVVGATVADVLAEQLPAVPAGATVVALAVGTNDAAQAVAPEDFRRDLDAVCAALPAGALVADVPDLQRGAPQRHAIRLAAVAREVIAAHPGLRPVALEAATHRMRLWEVGPDLAHPSGRGYARYGRAFVAALPVSAEWLHRR</sequence>
<dbReference type="InterPro" id="IPR013830">
    <property type="entry name" value="SGNH_hydro"/>
</dbReference>
<gene>
    <name evidence="2" type="ORF">WCD41_19570</name>
</gene>
<accession>A0ABU8N9S7</accession>
<dbReference type="Proteomes" id="UP001370100">
    <property type="component" value="Unassembled WGS sequence"/>
</dbReference>
<dbReference type="EMBL" id="JBBEGL010000005">
    <property type="protein sequence ID" value="MEJ2888667.1"/>
    <property type="molecule type" value="Genomic_DNA"/>
</dbReference>
<dbReference type="RefSeq" id="WP_337715447.1">
    <property type="nucleotide sequence ID" value="NZ_JBBEGL010000005.1"/>
</dbReference>
<comment type="caution">
    <text evidence="2">The sequence shown here is derived from an EMBL/GenBank/DDBJ whole genome shotgun (WGS) entry which is preliminary data.</text>
</comment>
<name>A0ABU8N9S7_9PSEU</name>
<dbReference type="EC" id="3.1.-.-" evidence="2"/>
<evidence type="ECO:0000259" key="1">
    <source>
        <dbReference type="Pfam" id="PF13472"/>
    </source>
</evidence>
<proteinExistence type="predicted"/>
<dbReference type="PANTHER" id="PTHR30383">
    <property type="entry name" value="THIOESTERASE 1/PROTEASE 1/LYSOPHOSPHOLIPASE L1"/>
    <property type="match status" value="1"/>
</dbReference>
<protein>
    <submittedName>
        <fullName evidence="2">SGNH/GDSL hydrolase family protein</fullName>
        <ecNumber evidence="2">3.1.-.-</ecNumber>
    </submittedName>
</protein>
<dbReference type="InterPro" id="IPR051532">
    <property type="entry name" value="Ester_Hydrolysis_Enzymes"/>
</dbReference>
<reference evidence="2 3" key="1">
    <citation type="submission" date="2024-03" db="EMBL/GenBank/DDBJ databases">
        <title>Actinomycetospora sp. OC33-EN06, a novel actinomycete isolated from wild orchid (Aerides multiflora).</title>
        <authorList>
            <person name="Suriyachadkun C."/>
        </authorList>
    </citation>
    <scope>NUCLEOTIDE SEQUENCE [LARGE SCALE GENOMIC DNA]</scope>
    <source>
        <strain evidence="2 3">OC33-EN06</strain>
    </source>
</reference>
<dbReference type="Pfam" id="PF13472">
    <property type="entry name" value="Lipase_GDSL_2"/>
    <property type="match status" value="1"/>
</dbReference>
<dbReference type="PANTHER" id="PTHR30383:SF5">
    <property type="entry name" value="SGNH HYDROLASE-TYPE ESTERASE DOMAIN-CONTAINING PROTEIN"/>
    <property type="match status" value="1"/>
</dbReference>
<organism evidence="2 3">
    <name type="scientific">Actinomycetospora aeridis</name>
    <dbReference type="NCBI Taxonomy" id="3129231"/>
    <lineage>
        <taxon>Bacteria</taxon>
        <taxon>Bacillati</taxon>
        <taxon>Actinomycetota</taxon>
        <taxon>Actinomycetes</taxon>
        <taxon>Pseudonocardiales</taxon>
        <taxon>Pseudonocardiaceae</taxon>
        <taxon>Actinomycetospora</taxon>
    </lineage>
</organism>
<dbReference type="GO" id="GO:0016787">
    <property type="term" value="F:hydrolase activity"/>
    <property type="evidence" value="ECO:0007669"/>
    <property type="project" value="UniProtKB-KW"/>
</dbReference>
<dbReference type="InterPro" id="IPR036514">
    <property type="entry name" value="SGNH_hydro_sf"/>
</dbReference>
<evidence type="ECO:0000313" key="3">
    <source>
        <dbReference type="Proteomes" id="UP001370100"/>
    </source>
</evidence>
<evidence type="ECO:0000313" key="2">
    <source>
        <dbReference type="EMBL" id="MEJ2888667.1"/>
    </source>
</evidence>
<keyword evidence="2" id="KW-0378">Hydrolase</keyword>
<dbReference type="Gene3D" id="3.40.50.1110">
    <property type="entry name" value="SGNH hydrolase"/>
    <property type="match status" value="1"/>
</dbReference>
<feature type="domain" description="SGNH hydrolase-type esterase" evidence="1">
    <location>
        <begin position="55"/>
        <end position="217"/>
    </location>
</feature>
<dbReference type="SUPFAM" id="SSF52266">
    <property type="entry name" value="SGNH hydrolase"/>
    <property type="match status" value="1"/>
</dbReference>